<accession>A0A9W6L2M6</accession>
<dbReference type="EMBL" id="BSFQ01000015">
    <property type="protein sequence ID" value="GLL12587.1"/>
    <property type="molecule type" value="Genomic_DNA"/>
</dbReference>
<protein>
    <recommendedName>
        <fullName evidence="3">Transcriptional regulator, AbiEi antitoxin, Type IV TA system</fullName>
    </recommendedName>
</protein>
<dbReference type="AlphaFoldDB" id="A0A9W6L2M6"/>
<gene>
    <name evidence="1" type="ORF">GCM10017577_37280</name>
</gene>
<organism evidence="1 2">
    <name type="scientific">Pseudonocardia halophobica</name>
    <dbReference type="NCBI Taxonomy" id="29401"/>
    <lineage>
        <taxon>Bacteria</taxon>
        <taxon>Bacillati</taxon>
        <taxon>Actinomycetota</taxon>
        <taxon>Actinomycetes</taxon>
        <taxon>Pseudonocardiales</taxon>
        <taxon>Pseudonocardiaceae</taxon>
        <taxon>Pseudonocardia</taxon>
    </lineage>
</organism>
<name>A0A9W6L2M6_9PSEU</name>
<sequence length="222" mass="24044">MAFDLTEVTVMVRVAARVPPELLRRGRVLRPVDAEDVYSNPRPEFARLERAGALHRLAPGLFVAVPDDRLGKGWRPSLEAVALGVAGTGGHGAESALMGISAARVHGAIPRALNVAVVAVQRHRRTLQLVDRRASVLFVRRDVARLDLQRHRTELGQGWVTTVEQTVLDLLGRPDLGGIPDAAGEAAAALIARADVALLEELATQQRRRRVVDVALAARREA</sequence>
<keyword evidence="2" id="KW-1185">Reference proteome</keyword>
<proteinExistence type="predicted"/>
<reference evidence="1" key="1">
    <citation type="journal article" date="2014" name="Int. J. Syst. Evol. Microbiol.">
        <title>Complete genome sequence of Corynebacterium casei LMG S-19264T (=DSM 44701T), isolated from a smear-ripened cheese.</title>
        <authorList>
            <consortium name="US DOE Joint Genome Institute (JGI-PGF)"/>
            <person name="Walter F."/>
            <person name="Albersmeier A."/>
            <person name="Kalinowski J."/>
            <person name="Ruckert C."/>
        </authorList>
    </citation>
    <scope>NUCLEOTIDE SEQUENCE</scope>
    <source>
        <strain evidence="1">VKM Ac-1069</strain>
    </source>
</reference>
<evidence type="ECO:0000313" key="2">
    <source>
        <dbReference type="Proteomes" id="UP001143463"/>
    </source>
</evidence>
<dbReference type="RefSeq" id="WP_344742036.1">
    <property type="nucleotide sequence ID" value="NZ_BAAAUZ010000073.1"/>
</dbReference>
<comment type="caution">
    <text evidence="1">The sequence shown here is derived from an EMBL/GenBank/DDBJ whole genome shotgun (WGS) entry which is preliminary data.</text>
</comment>
<evidence type="ECO:0000313" key="1">
    <source>
        <dbReference type="EMBL" id="GLL12587.1"/>
    </source>
</evidence>
<evidence type="ECO:0008006" key="3">
    <source>
        <dbReference type="Google" id="ProtNLM"/>
    </source>
</evidence>
<dbReference type="Proteomes" id="UP001143463">
    <property type="component" value="Unassembled WGS sequence"/>
</dbReference>
<reference evidence="1" key="2">
    <citation type="submission" date="2023-01" db="EMBL/GenBank/DDBJ databases">
        <authorList>
            <person name="Sun Q."/>
            <person name="Evtushenko L."/>
        </authorList>
    </citation>
    <scope>NUCLEOTIDE SEQUENCE</scope>
    <source>
        <strain evidence="1">VKM Ac-1069</strain>
    </source>
</reference>